<gene>
    <name evidence="6" type="ORF">METZ01_LOCUS47888</name>
</gene>
<evidence type="ECO:0000256" key="4">
    <source>
        <dbReference type="ARBA" id="ARBA00022842"/>
    </source>
</evidence>
<dbReference type="NCBIfam" id="TIGR01460">
    <property type="entry name" value="HAD-SF-IIA"/>
    <property type="match status" value="1"/>
</dbReference>
<dbReference type="GO" id="GO:0046872">
    <property type="term" value="F:metal ion binding"/>
    <property type="evidence" value="ECO:0007669"/>
    <property type="project" value="UniProtKB-KW"/>
</dbReference>
<dbReference type="InterPro" id="IPR023214">
    <property type="entry name" value="HAD_sf"/>
</dbReference>
<dbReference type="SUPFAM" id="SSF56784">
    <property type="entry name" value="HAD-like"/>
    <property type="match status" value="1"/>
</dbReference>
<dbReference type="InterPro" id="IPR036412">
    <property type="entry name" value="HAD-like_sf"/>
</dbReference>
<comment type="similarity">
    <text evidence="2">Belongs to the HAD-like hydrolase superfamily.</text>
</comment>
<protein>
    <recommendedName>
        <fullName evidence="5">Haloacid dehalogenase-like hydrolase domain-containing protein 2</fullName>
    </recommendedName>
</protein>
<dbReference type="Pfam" id="PF13242">
    <property type="entry name" value="Hydrolase_like"/>
    <property type="match status" value="1"/>
</dbReference>
<evidence type="ECO:0000256" key="5">
    <source>
        <dbReference type="ARBA" id="ARBA00039666"/>
    </source>
</evidence>
<dbReference type="Pfam" id="PF13344">
    <property type="entry name" value="Hydrolase_6"/>
    <property type="match status" value="1"/>
</dbReference>
<dbReference type="InterPro" id="IPR006355">
    <property type="entry name" value="LHPP/HDHD2"/>
</dbReference>
<sequence>MQNIGVLLDLDGVVYQGGSLIPGAVETIHILQHNNIPFRFITNTTRLTKKKLVHKLHSMGLSIEINEVFAAPHAAVEYCKGKEYTAIDLVVPDKEMEEDFSDFSLNVENPQAVVLGDMGHGFTFGLLNSLFKKILNGAELVAMHKNKYWHSGGELTLDLGAFVSALEFAADKEAVLIGKPSPYLFQLAVKPWGIPFQSIYMVGDDMVGDIGGANNVGMKSVLVKTGKFRKEGVVRPGSKPNYIINSIADLPNLLQLY</sequence>
<dbReference type="PANTHER" id="PTHR19288:SF46">
    <property type="entry name" value="HALOACID DEHALOGENASE-LIKE HYDROLASE DOMAIN-CONTAINING PROTEIN 2"/>
    <property type="match status" value="1"/>
</dbReference>
<evidence type="ECO:0000256" key="3">
    <source>
        <dbReference type="ARBA" id="ARBA00022723"/>
    </source>
</evidence>
<dbReference type="InterPro" id="IPR006357">
    <property type="entry name" value="HAD-SF_hydro_IIA"/>
</dbReference>
<reference evidence="6" key="1">
    <citation type="submission" date="2018-05" db="EMBL/GenBank/DDBJ databases">
        <authorList>
            <person name="Lanie J.A."/>
            <person name="Ng W.-L."/>
            <person name="Kazmierczak K.M."/>
            <person name="Andrzejewski T.M."/>
            <person name="Davidsen T.M."/>
            <person name="Wayne K.J."/>
            <person name="Tettelin H."/>
            <person name="Glass J.I."/>
            <person name="Rusch D."/>
            <person name="Podicherti R."/>
            <person name="Tsui H.-C.T."/>
            <person name="Winkler M.E."/>
        </authorList>
    </citation>
    <scope>NUCLEOTIDE SEQUENCE</scope>
</reference>
<accession>A0A381RUZ5</accession>
<keyword evidence="4" id="KW-0460">Magnesium</keyword>
<proteinExistence type="inferred from homology"/>
<evidence type="ECO:0000313" key="6">
    <source>
        <dbReference type="EMBL" id="SUZ95034.1"/>
    </source>
</evidence>
<dbReference type="AlphaFoldDB" id="A0A381RUZ5"/>
<comment type="cofactor">
    <cofactor evidence="1">
        <name>Mg(2+)</name>
        <dbReference type="ChEBI" id="CHEBI:18420"/>
    </cofactor>
</comment>
<organism evidence="6">
    <name type="scientific">marine metagenome</name>
    <dbReference type="NCBI Taxonomy" id="408172"/>
    <lineage>
        <taxon>unclassified sequences</taxon>
        <taxon>metagenomes</taxon>
        <taxon>ecological metagenomes</taxon>
    </lineage>
</organism>
<evidence type="ECO:0000256" key="2">
    <source>
        <dbReference type="ARBA" id="ARBA00007958"/>
    </source>
</evidence>
<dbReference type="GO" id="GO:0005737">
    <property type="term" value="C:cytoplasm"/>
    <property type="evidence" value="ECO:0007669"/>
    <property type="project" value="TreeGrafter"/>
</dbReference>
<name>A0A381RUZ5_9ZZZZ</name>
<dbReference type="EMBL" id="UINC01002288">
    <property type="protein sequence ID" value="SUZ95034.1"/>
    <property type="molecule type" value="Genomic_DNA"/>
</dbReference>
<keyword evidence="3" id="KW-0479">Metal-binding</keyword>
<dbReference type="Gene3D" id="3.40.50.1000">
    <property type="entry name" value="HAD superfamily/HAD-like"/>
    <property type="match status" value="2"/>
</dbReference>
<evidence type="ECO:0000256" key="1">
    <source>
        <dbReference type="ARBA" id="ARBA00001946"/>
    </source>
</evidence>
<dbReference type="NCBIfam" id="TIGR01458">
    <property type="entry name" value="HAD-SF-IIA-hyp3"/>
    <property type="match status" value="1"/>
</dbReference>
<dbReference type="PANTHER" id="PTHR19288">
    <property type="entry name" value="4-NITROPHENYLPHOSPHATASE-RELATED"/>
    <property type="match status" value="1"/>
</dbReference>
<dbReference type="GO" id="GO:0016791">
    <property type="term" value="F:phosphatase activity"/>
    <property type="evidence" value="ECO:0007669"/>
    <property type="project" value="InterPro"/>
</dbReference>